<name>A0A4Y7RTP8_COPMI</name>
<sequence length="366" mass="40307">MSQWVKGVGSTNFGNMGLRPDELEKVSFILVAGLAAVKPALGEMSEKAGLMHGDISIGNVAYGVPGAGEGKRGKVIDLDMALKIDEHHLGFQGTTPDMPFSQVSHCPPDDTESLFYVFVYVLKCVKGPASLERLFPDSPDIYRAAYNAKRNLYLYDANDLAATLPEPWTPPIRKLFRRFFEFTRDLIDMKKNEIAYERKGKRDRAYARMLENVPGYFATLQAYFKDALAELEEIVNGDSSFATNSPLEVPRPASLDASPGAQASNFSALFPDSTPRVPCTTSLKLSHSPGPQTTEASSSMELPDRPRSPLSPRTANIGFMGAGFGRVPRGKYGRHGKAKRRLSRDGSEAENRPSPVRRKRRVMEGT</sequence>
<dbReference type="InterPro" id="IPR011009">
    <property type="entry name" value="Kinase-like_dom_sf"/>
</dbReference>
<feature type="compositionally biased region" description="Basic residues" evidence="1">
    <location>
        <begin position="328"/>
        <end position="342"/>
    </location>
</feature>
<accession>A0A4Y7RTP8</accession>
<evidence type="ECO:0000313" key="4">
    <source>
        <dbReference type="Proteomes" id="UP000298030"/>
    </source>
</evidence>
<feature type="domain" description="Fungal-type protein kinase" evidence="2">
    <location>
        <begin position="34"/>
        <end position="121"/>
    </location>
</feature>
<evidence type="ECO:0000256" key="1">
    <source>
        <dbReference type="SAM" id="MobiDB-lite"/>
    </source>
</evidence>
<feature type="compositionally biased region" description="Polar residues" evidence="1">
    <location>
        <begin position="279"/>
        <end position="300"/>
    </location>
</feature>
<organism evidence="3 4">
    <name type="scientific">Coprinellus micaceus</name>
    <name type="common">Glistening ink-cap mushroom</name>
    <name type="synonym">Coprinus micaceus</name>
    <dbReference type="NCBI Taxonomy" id="71717"/>
    <lineage>
        <taxon>Eukaryota</taxon>
        <taxon>Fungi</taxon>
        <taxon>Dikarya</taxon>
        <taxon>Basidiomycota</taxon>
        <taxon>Agaricomycotina</taxon>
        <taxon>Agaricomycetes</taxon>
        <taxon>Agaricomycetidae</taxon>
        <taxon>Agaricales</taxon>
        <taxon>Agaricineae</taxon>
        <taxon>Psathyrellaceae</taxon>
        <taxon>Coprinellus</taxon>
    </lineage>
</organism>
<dbReference type="Proteomes" id="UP000298030">
    <property type="component" value="Unassembled WGS sequence"/>
</dbReference>
<evidence type="ECO:0000259" key="2">
    <source>
        <dbReference type="Pfam" id="PF17667"/>
    </source>
</evidence>
<feature type="compositionally biased region" description="Basic residues" evidence="1">
    <location>
        <begin position="355"/>
        <end position="366"/>
    </location>
</feature>
<feature type="region of interest" description="Disordered" evidence="1">
    <location>
        <begin position="241"/>
        <end position="260"/>
    </location>
</feature>
<dbReference type="EMBL" id="QPFP01000436">
    <property type="protein sequence ID" value="TEB12150.1"/>
    <property type="molecule type" value="Genomic_DNA"/>
</dbReference>
<proteinExistence type="predicted"/>
<comment type="caution">
    <text evidence="3">The sequence shown here is derived from an EMBL/GenBank/DDBJ whole genome shotgun (WGS) entry which is preliminary data.</text>
</comment>
<evidence type="ECO:0000313" key="3">
    <source>
        <dbReference type="EMBL" id="TEB12150.1"/>
    </source>
</evidence>
<gene>
    <name evidence="3" type="ORF">FA13DRAFT_1805984</name>
</gene>
<protein>
    <recommendedName>
        <fullName evidence="2">Fungal-type protein kinase domain-containing protein</fullName>
    </recommendedName>
</protein>
<dbReference type="OrthoDB" id="5592585at2759"/>
<dbReference type="STRING" id="71717.A0A4Y7RTP8"/>
<dbReference type="AlphaFoldDB" id="A0A4Y7RTP8"/>
<dbReference type="SUPFAM" id="SSF56112">
    <property type="entry name" value="Protein kinase-like (PK-like)"/>
    <property type="match status" value="1"/>
</dbReference>
<reference evidence="3 4" key="1">
    <citation type="journal article" date="2019" name="Nat. Ecol. Evol.">
        <title>Megaphylogeny resolves global patterns of mushroom evolution.</title>
        <authorList>
            <person name="Varga T."/>
            <person name="Krizsan K."/>
            <person name="Foldi C."/>
            <person name="Dima B."/>
            <person name="Sanchez-Garcia M."/>
            <person name="Sanchez-Ramirez S."/>
            <person name="Szollosi G.J."/>
            <person name="Szarkandi J.G."/>
            <person name="Papp V."/>
            <person name="Albert L."/>
            <person name="Andreopoulos W."/>
            <person name="Angelini C."/>
            <person name="Antonin V."/>
            <person name="Barry K.W."/>
            <person name="Bougher N.L."/>
            <person name="Buchanan P."/>
            <person name="Buyck B."/>
            <person name="Bense V."/>
            <person name="Catcheside P."/>
            <person name="Chovatia M."/>
            <person name="Cooper J."/>
            <person name="Damon W."/>
            <person name="Desjardin D."/>
            <person name="Finy P."/>
            <person name="Geml J."/>
            <person name="Haridas S."/>
            <person name="Hughes K."/>
            <person name="Justo A."/>
            <person name="Karasinski D."/>
            <person name="Kautmanova I."/>
            <person name="Kiss B."/>
            <person name="Kocsube S."/>
            <person name="Kotiranta H."/>
            <person name="LaButti K.M."/>
            <person name="Lechner B.E."/>
            <person name="Liimatainen K."/>
            <person name="Lipzen A."/>
            <person name="Lukacs Z."/>
            <person name="Mihaltcheva S."/>
            <person name="Morgado L.N."/>
            <person name="Niskanen T."/>
            <person name="Noordeloos M.E."/>
            <person name="Ohm R.A."/>
            <person name="Ortiz-Santana B."/>
            <person name="Ovrebo C."/>
            <person name="Racz N."/>
            <person name="Riley R."/>
            <person name="Savchenko A."/>
            <person name="Shiryaev A."/>
            <person name="Soop K."/>
            <person name="Spirin V."/>
            <person name="Szebenyi C."/>
            <person name="Tomsovsky M."/>
            <person name="Tulloss R.E."/>
            <person name="Uehling J."/>
            <person name="Grigoriev I.V."/>
            <person name="Vagvolgyi C."/>
            <person name="Papp T."/>
            <person name="Martin F.M."/>
            <person name="Miettinen O."/>
            <person name="Hibbett D.S."/>
            <person name="Nagy L.G."/>
        </authorList>
    </citation>
    <scope>NUCLEOTIDE SEQUENCE [LARGE SCALE GENOMIC DNA]</scope>
    <source>
        <strain evidence="3 4">FP101781</strain>
    </source>
</reference>
<dbReference type="Pfam" id="PF17667">
    <property type="entry name" value="Pkinase_fungal"/>
    <property type="match status" value="1"/>
</dbReference>
<keyword evidence="4" id="KW-1185">Reference proteome</keyword>
<dbReference type="InterPro" id="IPR040976">
    <property type="entry name" value="Pkinase_fungal"/>
</dbReference>
<feature type="region of interest" description="Disordered" evidence="1">
    <location>
        <begin position="277"/>
        <end position="366"/>
    </location>
</feature>